<feature type="transmembrane region" description="Helical" evidence="14">
    <location>
        <begin position="184"/>
        <end position="202"/>
    </location>
</feature>
<dbReference type="UniPathway" id="UPA00378"/>
<keyword evidence="7 14" id="KW-0812">Transmembrane</keyword>
<organism evidence="17 18">
    <name type="scientific">Chytriomyces confervae</name>
    <dbReference type="NCBI Taxonomy" id="246404"/>
    <lineage>
        <taxon>Eukaryota</taxon>
        <taxon>Fungi</taxon>
        <taxon>Fungi incertae sedis</taxon>
        <taxon>Chytridiomycota</taxon>
        <taxon>Chytridiomycota incertae sedis</taxon>
        <taxon>Chytridiomycetes</taxon>
        <taxon>Chytridiales</taxon>
        <taxon>Chytriomycetaceae</taxon>
        <taxon>Chytriomyces</taxon>
    </lineage>
</organism>
<dbReference type="PANTHER" id="PTHR10050:SF46">
    <property type="entry name" value="PROTEIN O-MANNOSYL-TRANSFERASE 2"/>
    <property type="match status" value="1"/>
</dbReference>
<evidence type="ECO:0000256" key="6">
    <source>
        <dbReference type="ARBA" id="ARBA00022679"/>
    </source>
</evidence>
<evidence type="ECO:0000256" key="8">
    <source>
        <dbReference type="ARBA" id="ARBA00022737"/>
    </source>
</evidence>
<evidence type="ECO:0000256" key="12">
    <source>
        <dbReference type="ARBA" id="ARBA00045085"/>
    </source>
</evidence>
<comment type="function">
    <text evidence="14">Transfers mannose from Dol-P-mannose to Ser or Thr residues on proteins.</text>
</comment>
<evidence type="ECO:0000313" key="17">
    <source>
        <dbReference type="EMBL" id="TPX65618.1"/>
    </source>
</evidence>
<feature type="domain" description="MIR" evidence="16">
    <location>
        <begin position="411"/>
        <end position="470"/>
    </location>
</feature>
<dbReference type="GO" id="GO:0004169">
    <property type="term" value="F:dolichyl-phosphate-mannose-protein mannosyltransferase activity"/>
    <property type="evidence" value="ECO:0007669"/>
    <property type="project" value="UniProtKB-UniRule"/>
</dbReference>
<comment type="similarity">
    <text evidence="3 14">Belongs to the glycosyltransferase 39 family.</text>
</comment>
<evidence type="ECO:0000256" key="2">
    <source>
        <dbReference type="ARBA" id="ARBA00004922"/>
    </source>
</evidence>
<evidence type="ECO:0000259" key="16">
    <source>
        <dbReference type="PROSITE" id="PS50919"/>
    </source>
</evidence>
<keyword evidence="5 14" id="KW-0328">Glycosyltransferase</keyword>
<feature type="domain" description="MIR" evidence="16">
    <location>
        <begin position="344"/>
        <end position="400"/>
    </location>
</feature>
<dbReference type="InterPro" id="IPR036300">
    <property type="entry name" value="MIR_dom_sf"/>
</dbReference>
<evidence type="ECO:0000256" key="15">
    <source>
        <dbReference type="SAM" id="MobiDB-lite"/>
    </source>
</evidence>
<keyword evidence="6 14" id="KW-0808">Transferase</keyword>
<evidence type="ECO:0000256" key="1">
    <source>
        <dbReference type="ARBA" id="ARBA00004477"/>
    </source>
</evidence>
<feature type="transmembrane region" description="Helical" evidence="14">
    <location>
        <begin position="549"/>
        <end position="570"/>
    </location>
</feature>
<reference evidence="17 18" key="1">
    <citation type="journal article" date="2019" name="Sci. Rep.">
        <title>Comparative genomics of chytrid fungi reveal insights into the obligate biotrophic and pathogenic lifestyle of Synchytrium endobioticum.</title>
        <authorList>
            <person name="van de Vossenberg B.T.L.H."/>
            <person name="Warris S."/>
            <person name="Nguyen H.D.T."/>
            <person name="van Gent-Pelzer M.P.E."/>
            <person name="Joly D.L."/>
            <person name="van de Geest H.C."/>
            <person name="Bonants P.J.M."/>
            <person name="Smith D.S."/>
            <person name="Levesque C.A."/>
            <person name="van der Lee T.A.J."/>
        </authorList>
    </citation>
    <scope>NUCLEOTIDE SEQUENCE [LARGE SCALE GENOMIC DNA]</scope>
    <source>
        <strain evidence="17 18">CBS 675.73</strain>
    </source>
</reference>
<evidence type="ECO:0000256" key="11">
    <source>
        <dbReference type="ARBA" id="ARBA00023136"/>
    </source>
</evidence>
<dbReference type="FunFam" id="2.80.10.50:FF:000012">
    <property type="entry name" value="Protein O-mannosyl-transferase 1"/>
    <property type="match status" value="1"/>
</dbReference>
<name>A0A507ER17_9FUNG</name>
<feature type="transmembrane region" description="Helical" evidence="14">
    <location>
        <begin position="53"/>
        <end position="74"/>
    </location>
</feature>
<feature type="transmembrane region" description="Helical" evidence="14">
    <location>
        <begin position="223"/>
        <end position="244"/>
    </location>
</feature>
<dbReference type="EMBL" id="QEAP01000479">
    <property type="protein sequence ID" value="TPX65618.1"/>
    <property type="molecule type" value="Genomic_DNA"/>
</dbReference>
<evidence type="ECO:0000313" key="18">
    <source>
        <dbReference type="Proteomes" id="UP000320333"/>
    </source>
</evidence>
<keyword evidence="10 14" id="KW-1133">Transmembrane helix</keyword>
<sequence length="712" mass="79589">MAETELRKRPAAKAATVNGTTGTVKPEPEKPVATVADSEDSQAKSKVPKKKKAFNAVPYIALLLTIASVFTRVYRLGRADFVVWDEAHFGKFASFYIKRSFYFDVHPPLGKTLLGASGLFVGYNGSFPFESGKQYPPELNYTGMRAFCSLIGSLMVPLGFYTGLQLKMSVLASTFLATMVMFDFSVKWVGLFVIALVGLNTLEDLWVMLGDLKMPVRTYARHWIVRIVFLILLPAAVYVFSFWLHFTILNESGEGDAQMSSLFQANLQGNNFHENPISVAYGSKISLKNGARGGGLLHSHIQTYPAGASGSEQQQVTCYHHKDQNNEWIVMTPVEEDMPAENVVQFLYDGDIIRLQHEQTLKLLHSHPLVAPVSKAHWEVSGYGNVSLYDPNDLWVVEIVKDKRPQVEGEKREVRSLTTQFALRHKELGCLLHSGESKNLPEWGFKQAEVYCDKTADLKNLGNLWNVEQHWNSLLPPGGSAAYPQSFWRNFVDLNIAMWQANNALTPDPTKEPDQLTSKPHQWPIMQVGLRMCGWGDNELKYFLLGNPVVWIGSTIALVVFATLCFVYLVRAQRRCGDWKNEEELDDFMFAGKVGVLGWFLHYLPFFIMGRVMYLHHYFPALYFAIILFAFVVDHVAKKTGRMVHAVILLAFTAAVVAVFIQFSDFVFGMDGPATQWAHLKWFSTWNVFDGVAGSVSAAVSGDLGGAGSGSA</sequence>
<comment type="catalytic activity">
    <reaction evidence="12 14">
        <text>a di-trans,poly-cis-dolichyl beta-D-mannosyl phosphate + L-threonyl-[protein] = 3-O-(alpha-D-mannosyl)-L-threonyl-[protein] + a di-trans,poly-cis-dolichyl phosphate + H(+)</text>
        <dbReference type="Rhea" id="RHEA:53396"/>
        <dbReference type="Rhea" id="RHEA-COMP:11060"/>
        <dbReference type="Rhea" id="RHEA-COMP:13547"/>
        <dbReference type="Rhea" id="RHEA-COMP:19498"/>
        <dbReference type="Rhea" id="RHEA-COMP:19501"/>
        <dbReference type="ChEBI" id="CHEBI:15378"/>
        <dbReference type="ChEBI" id="CHEBI:30013"/>
        <dbReference type="ChEBI" id="CHEBI:57683"/>
        <dbReference type="ChEBI" id="CHEBI:58211"/>
        <dbReference type="ChEBI" id="CHEBI:137323"/>
        <dbReference type="EC" id="2.4.1.109"/>
    </reaction>
</comment>
<dbReference type="STRING" id="246404.A0A507ER17"/>
<feature type="transmembrane region" description="Helical" evidence="14">
    <location>
        <begin position="644"/>
        <end position="663"/>
    </location>
</feature>
<dbReference type="Pfam" id="PF16192">
    <property type="entry name" value="PMT_4TMC"/>
    <property type="match status" value="1"/>
</dbReference>
<evidence type="ECO:0000256" key="14">
    <source>
        <dbReference type="RuleBase" id="RU367007"/>
    </source>
</evidence>
<accession>A0A507ER17</accession>
<gene>
    <name evidence="17" type="ORF">CcCBS67573_g08070</name>
</gene>
<evidence type="ECO:0000256" key="9">
    <source>
        <dbReference type="ARBA" id="ARBA00022824"/>
    </source>
</evidence>
<dbReference type="PANTHER" id="PTHR10050">
    <property type="entry name" value="DOLICHYL-PHOSPHATE-MANNOSE--PROTEIN MANNOSYLTRANSFERASE"/>
    <property type="match status" value="1"/>
</dbReference>
<feature type="transmembrane region" description="Helical" evidence="14">
    <location>
        <begin position="146"/>
        <end position="164"/>
    </location>
</feature>
<dbReference type="EC" id="2.4.1.109" evidence="4 14"/>
<dbReference type="GO" id="GO:0005789">
    <property type="term" value="C:endoplasmic reticulum membrane"/>
    <property type="evidence" value="ECO:0007669"/>
    <property type="project" value="UniProtKB-SubCell"/>
</dbReference>
<proteinExistence type="inferred from homology"/>
<dbReference type="SUPFAM" id="SSF82109">
    <property type="entry name" value="MIR domain"/>
    <property type="match status" value="1"/>
</dbReference>
<feature type="domain" description="MIR" evidence="16">
    <location>
        <begin position="276"/>
        <end position="333"/>
    </location>
</feature>
<feature type="transmembrane region" description="Helical" evidence="14">
    <location>
        <begin position="614"/>
        <end position="632"/>
    </location>
</feature>
<keyword evidence="11 14" id="KW-0472">Membrane</keyword>
<dbReference type="AlphaFoldDB" id="A0A507ER17"/>
<comment type="catalytic activity">
    <reaction evidence="13 14">
        <text>a di-trans,poly-cis-dolichyl beta-D-mannosyl phosphate + L-seryl-[protein] = 3-O-(alpha-D-mannosyl)-L-seryl-[protein] + a di-trans,poly-cis-dolichyl phosphate + H(+)</text>
        <dbReference type="Rhea" id="RHEA:17377"/>
        <dbReference type="Rhea" id="RHEA-COMP:9863"/>
        <dbReference type="Rhea" id="RHEA-COMP:13546"/>
        <dbReference type="Rhea" id="RHEA-COMP:19498"/>
        <dbReference type="Rhea" id="RHEA-COMP:19501"/>
        <dbReference type="ChEBI" id="CHEBI:15378"/>
        <dbReference type="ChEBI" id="CHEBI:29999"/>
        <dbReference type="ChEBI" id="CHEBI:57683"/>
        <dbReference type="ChEBI" id="CHEBI:58211"/>
        <dbReference type="ChEBI" id="CHEBI:137321"/>
        <dbReference type="EC" id="2.4.1.109"/>
    </reaction>
</comment>
<feature type="transmembrane region" description="Helical" evidence="14">
    <location>
        <begin position="108"/>
        <end position="125"/>
    </location>
</feature>
<dbReference type="InterPro" id="IPR016093">
    <property type="entry name" value="MIR_motif"/>
</dbReference>
<dbReference type="InterPro" id="IPR003342">
    <property type="entry name" value="ArnT-like_N"/>
</dbReference>
<evidence type="ECO:0000256" key="5">
    <source>
        <dbReference type="ARBA" id="ARBA00022676"/>
    </source>
</evidence>
<dbReference type="PROSITE" id="PS50919">
    <property type="entry name" value="MIR"/>
    <property type="match status" value="3"/>
</dbReference>
<comment type="pathway">
    <text evidence="2 14">Protein modification; protein glycosylation.</text>
</comment>
<evidence type="ECO:0000256" key="10">
    <source>
        <dbReference type="ARBA" id="ARBA00022989"/>
    </source>
</evidence>
<keyword evidence="18" id="KW-1185">Reference proteome</keyword>
<evidence type="ECO:0000256" key="13">
    <source>
        <dbReference type="ARBA" id="ARBA00045102"/>
    </source>
</evidence>
<dbReference type="Proteomes" id="UP000320333">
    <property type="component" value="Unassembled WGS sequence"/>
</dbReference>
<dbReference type="Gene3D" id="2.80.10.50">
    <property type="match status" value="1"/>
</dbReference>
<keyword evidence="8" id="KW-0677">Repeat</keyword>
<dbReference type="OrthoDB" id="292747at2759"/>
<comment type="caution">
    <text evidence="17">The sequence shown here is derived from an EMBL/GenBank/DDBJ whole genome shotgun (WGS) entry which is preliminary data.</text>
</comment>
<dbReference type="Pfam" id="PF02815">
    <property type="entry name" value="MIR"/>
    <property type="match status" value="1"/>
</dbReference>
<keyword evidence="9 14" id="KW-0256">Endoplasmic reticulum</keyword>
<dbReference type="InterPro" id="IPR032421">
    <property type="entry name" value="PMT_4TMC"/>
</dbReference>
<dbReference type="SMART" id="SM00472">
    <property type="entry name" value="MIR"/>
    <property type="match status" value="3"/>
</dbReference>
<feature type="region of interest" description="Disordered" evidence="15">
    <location>
        <begin position="1"/>
        <end position="41"/>
    </location>
</feature>
<comment type="subcellular location">
    <subcellularLocation>
        <location evidence="1 14">Endoplasmic reticulum membrane</location>
        <topology evidence="1 14">Multi-pass membrane protein</topology>
    </subcellularLocation>
</comment>
<protein>
    <recommendedName>
        <fullName evidence="4 14">Dolichyl-phosphate-mannose--protein mannosyltransferase</fullName>
        <ecNumber evidence="4 14">2.4.1.109</ecNumber>
    </recommendedName>
</protein>
<feature type="transmembrane region" description="Helical" evidence="14">
    <location>
        <begin position="590"/>
        <end position="608"/>
    </location>
</feature>
<evidence type="ECO:0000256" key="4">
    <source>
        <dbReference type="ARBA" id="ARBA00012839"/>
    </source>
</evidence>
<dbReference type="InterPro" id="IPR027005">
    <property type="entry name" value="PMT-like"/>
</dbReference>
<evidence type="ECO:0000256" key="7">
    <source>
        <dbReference type="ARBA" id="ARBA00022692"/>
    </source>
</evidence>
<evidence type="ECO:0000256" key="3">
    <source>
        <dbReference type="ARBA" id="ARBA00007222"/>
    </source>
</evidence>
<dbReference type="Pfam" id="PF02366">
    <property type="entry name" value="PMT"/>
    <property type="match status" value="1"/>
</dbReference>